<comment type="caution">
    <text evidence="2">The sequence shown here is derived from an EMBL/GenBank/DDBJ whole genome shotgun (WGS) entry which is preliminary data.</text>
</comment>
<evidence type="ECO:0000313" key="3">
    <source>
        <dbReference type="Proteomes" id="UP000011511"/>
    </source>
</evidence>
<keyword evidence="3" id="KW-1185">Reference proteome</keyword>
<evidence type="ECO:0000313" key="2">
    <source>
        <dbReference type="EMBL" id="ELY85351.1"/>
    </source>
</evidence>
<sequence length="98" mass="10367">MVESVAVRWSMPVDPVAGSRPRQSPERGREPAPSFRSDGDRLGAVRCASVADGRCCAIAPVGEAPTVLSRSSPVTTERPSRGDWDRGPVGSVTAGDRY</sequence>
<protein>
    <submittedName>
        <fullName evidence="2">Uncharacterized protein</fullName>
    </submittedName>
</protein>
<evidence type="ECO:0000256" key="1">
    <source>
        <dbReference type="SAM" id="MobiDB-lite"/>
    </source>
</evidence>
<gene>
    <name evidence="2" type="ORF">C485_12613</name>
</gene>
<feature type="region of interest" description="Disordered" evidence="1">
    <location>
        <begin position="67"/>
        <end position="98"/>
    </location>
</feature>
<dbReference type="Proteomes" id="UP000011511">
    <property type="component" value="Unassembled WGS sequence"/>
</dbReference>
<proteinExistence type="predicted"/>
<feature type="compositionally biased region" description="Polar residues" evidence="1">
    <location>
        <begin position="68"/>
        <end position="77"/>
    </location>
</feature>
<dbReference type="AlphaFoldDB" id="L9ZH11"/>
<accession>L9ZH11</accession>
<organism evidence="2 3">
    <name type="scientific">Natrinema altunense (strain JCM 12890 / CGMCC 1.3731 / AJ2)</name>
    <dbReference type="NCBI Taxonomy" id="1227494"/>
    <lineage>
        <taxon>Archaea</taxon>
        <taxon>Methanobacteriati</taxon>
        <taxon>Methanobacteriota</taxon>
        <taxon>Stenosarchaea group</taxon>
        <taxon>Halobacteria</taxon>
        <taxon>Halobacteriales</taxon>
        <taxon>Natrialbaceae</taxon>
        <taxon>Natrinema</taxon>
    </lineage>
</organism>
<name>L9ZH11_NATA2</name>
<feature type="region of interest" description="Disordered" evidence="1">
    <location>
        <begin position="1"/>
        <end position="40"/>
    </location>
</feature>
<dbReference type="EMBL" id="AOIK01000030">
    <property type="protein sequence ID" value="ELY85351.1"/>
    <property type="molecule type" value="Genomic_DNA"/>
</dbReference>
<reference evidence="2 3" key="1">
    <citation type="journal article" date="2014" name="PLoS Genet.">
        <title>Phylogenetically driven sequencing of extremely halophilic archaea reveals strategies for static and dynamic osmo-response.</title>
        <authorList>
            <person name="Becker E.A."/>
            <person name="Seitzer P.M."/>
            <person name="Tritt A."/>
            <person name="Larsen D."/>
            <person name="Krusor M."/>
            <person name="Yao A.I."/>
            <person name="Wu D."/>
            <person name="Madern D."/>
            <person name="Eisen J.A."/>
            <person name="Darling A.E."/>
            <person name="Facciotti M.T."/>
        </authorList>
    </citation>
    <scope>NUCLEOTIDE SEQUENCE [LARGE SCALE GENOMIC DNA]</scope>
    <source>
        <strain evidence="2 3">JCM 12890</strain>
    </source>
</reference>